<dbReference type="AlphaFoldDB" id="A0A9X4MA22"/>
<proteinExistence type="predicted"/>
<organism evidence="2 3">
    <name type="scientific">Pseudanabaena catenata USMAC16</name>
    <dbReference type="NCBI Taxonomy" id="1855837"/>
    <lineage>
        <taxon>Bacteria</taxon>
        <taxon>Bacillati</taxon>
        <taxon>Cyanobacteriota</taxon>
        <taxon>Cyanophyceae</taxon>
        <taxon>Pseudanabaenales</taxon>
        <taxon>Pseudanabaenaceae</taxon>
        <taxon>Pseudanabaena</taxon>
    </lineage>
</organism>
<feature type="transmembrane region" description="Helical" evidence="1">
    <location>
        <begin position="104"/>
        <end position="133"/>
    </location>
</feature>
<dbReference type="PANTHER" id="PTHR36109">
    <property type="entry name" value="MEMBRANE PROTEIN-RELATED"/>
    <property type="match status" value="1"/>
</dbReference>
<dbReference type="InterPro" id="IPR052948">
    <property type="entry name" value="Low_temp-induced_all0457"/>
</dbReference>
<comment type="caution">
    <text evidence="2">The sequence shown here is derived from an EMBL/GenBank/DDBJ whole genome shotgun (WGS) entry which is preliminary data.</text>
</comment>
<keyword evidence="1" id="KW-1133">Transmembrane helix</keyword>
<keyword evidence="2" id="KW-0808">Transferase</keyword>
<keyword evidence="1" id="KW-0472">Membrane</keyword>
<protein>
    <submittedName>
        <fullName evidence="2">Signal transduction histidine kinase (STHK), LytS</fullName>
    </submittedName>
</protein>
<feature type="transmembrane region" description="Helical" evidence="1">
    <location>
        <begin position="21"/>
        <end position="39"/>
    </location>
</feature>
<feature type="transmembrane region" description="Helical" evidence="1">
    <location>
        <begin position="77"/>
        <end position="98"/>
    </location>
</feature>
<keyword evidence="3" id="KW-1185">Reference proteome</keyword>
<keyword evidence="1" id="KW-0812">Transmembrane</keyword>
<dbReference type="EMBL" id="VBTY01000026">
    <property type="protein sequence ID" value="MDG3493901.1"/>
    <property type="molecule type" value="Genomic_DNA"/>
</dbReference>
<dbReference type="Proteomes" id="UP001152872">
    <property type="component" value="Unassembled WGS sequence"/>
</dbReference>
<accession>A0A9X4MA22</accession>
<dbReference type="RefSeq" id="WP_009625956.1">
    <property type="nucleotide sequence ID" value="NZ_VBTY01000026.1"/>
</dbReference>
<evidence type="ECO:0000313" key="2">
    <source>
        <dbReference type="EMBL" id="MDG3493901.1"/>
    </source>
</evidence>
<keyword evidence="2" id="KW-0418">Kinase</keyword>
<sequence length="177" mass="18289">MIGQRCRAIAVFSNFEAAGQALYSLVIAGFPLANIFLVGRDMTACIENGQMVTVKRPIAEKQVGTISGTGLGLKKGWLIGNGVGGAVGLGLGLGILALPGVGQIALANAVIFTMISSGIFTAAGGLVGALIGLGVTEKQAHTYNQLISQGDYLIVMNGSDREIKLAEQMLATQEIRK</sequence>
<gene>
    <name evidence="2" type="ORF">FEV09_04960</name>
</gene>
<evidence type="ECO:0000313" key="3">
    <source>
        <dbReference type="Proteomes" id="UP001152872"/>
    </source>
</evidence>
<name>A0A9X4MA22_9CYAN</name>
<reference evidence="2" key="1">
    <citation type="submission" date="2019-05" db="EMBL/GenBank/DDBJ databases">
        <title>Whole genome sequencing of Pseudanabaena catenata USMAC16.</title>
        <authorList>
            <person name="Khan Z."/>
            <person name="Omar W.M."/>
            <person name="Convey P."/>
            <person name="Merican F."/>
            <person name="Najimudin N."/>
        </authorList>
    </citation>
    <scope>NUCLEOTIDE SEQUENCE</scope>
    <source>
        <strain evidence="2">USMAC16</strain>
    </source>
</reference>
<dbReference type="PANTHER" id="PTHR36109:SF2">
    <property type="entry name" value="MEMBRANE PROTEIN"/>
    <property type="match status" value="1"/>
</dbReference>
<dbReference type="GO" id="GO:0016301">
    <property type="term" value="F:kinase activity"/>
    <property type="evidence" value="ECO:0007669"/>
    <property type="project" value="UniProtKB-KW"/>
</dbReference>
<evidence type="ECO:0000256" key="1">
    <source>
        <dbReference type="SAM" id="Phobius"/>
    </source>
</evidence>